<dbReference type="Pfam" id="PF01507">
    <property type="entry name" value="PAPS_reduct"/>
    <property type="match status" value="1"/>
</dbReference>
<proteinExistence type="predicted"/>
<feature type="domain" description="Phosphoadenosine phosphosulphate reductase" evidence="1">
    <location>
        <begin position="65"/>
        <end position="247"/>
    </location>
</feature>
<keyword evidence="2" id="KW-0614">Plasmid</keyword>
<reference evidence="2" key="1">
    <citation type="submission" date="2023-03" db="EMBL/GenBank/DDBJ databases">
        <title>Aeromonas caviae strain AC1520.</title>
        <authorList>
            <person name="Xie T."/>
            <person name="Zhang Q."/>
            <person name="Deng J."/>
            <person name="Li X."/>
        </authorList>
    </citation>
    <scope>NUCLEOTIDE SEQUENCE</scope>
    <source>
        <strain evidence="2">AC1520</strain>
        <plasmid evidence="2">pAC1520</plasmid>
    </source>
</reference>
<geneLocation type="plasmid" evidence="2 3">
    <name>pAC1520</name>
</geneLocation>
<dbReference type="InterPro" id="IPR014729">
    <property type="entry name" value="Rossmann-like_a/b/a_fold"/>
</dbReference>
<evidence type="ECO:0000259" key="1">
    <source>
        <dbReference type="Pfam" id="PF01507"/>
    </source>
</evidence>
<protein>
    <submittedName>
        <fullName evidence="2">Phosphoadenosine phosphosulfate reductase family protein</fullName>
    </submittedName>
</protein>
<sequence length="874" mass="98121">MLIPHHRIQGLAELLAELRQEGTQDPLAVVSIHPMKAMAFAAAKERFEQLVARVQPVLLAHPCRIAVSFGKDSMLTLAIFVEAYRQLLKAGQAPCAPLLITRADTGIESPVMNMFARRQVSLLNAYLDQEQIPHEIHEATPPDRYSWAVMYLSGLKLITVGASKYADCSAILKVEPLQKVESTLAKRFAGNRIVTVTGVRLSESADRAESIRKYGLDKGVLVEGEDRSLDFAPIVDLDTDEVWMLLRCMGESARREYGSCLPFWDASTWYLQKLYGDQADNCPITASGAMSGGRSGGCSSSLRSGCALCTVVNNDKQAESLSDLPQYPQLANLLAIRNWMSHHFFNMQYRRFIGRKPDEHGYVALHPNTMNERWMTSMLRWCLQADRDESLRAEAFQNALLSDAWRQDTGVMAILNDTDSRMTRAHKAEWLENYVLEMQQPTFQIVTPTQLLMIDAFWSRDGYDIAPFAALKTYHEVYHLGESVPYPTVTGSRYTNNIPASRYVHIEQDPELRELAEIDRSQIFASYMADLTALDFAPQGCGTVRKMRMFETQPVRYGDKTGAVFSVWSGEWDEVPAITPTDENDACGYVIDEEAASFILNEAISDYVRLHDQFYHGESGLAHRANVTLRRLLSEGVLRLSDNAKRHTARLMARADIYHRHGLTFMADCEDPAMVTRTLSEGDYQAAVALLKSETVVTPEPLVPTIHEQLQDLAAALSQIRKLYKNLAQRRALGMVTLQQMGRQFTFDGVAYSAVTDHYGVQLSALRQLCRSPRNLLTLLPANATLRSEGMPLAVEDHLQQACQQLVAEFNTVLQAGWQVIADTLKGGRHGAKEMTLFFVNNRMGFMQDPQTAWQYADQQCRLLAMHQETQAAA</sequence>
<dbReference type="InterPro" id="IPR002500">
    <property type="entry name" value="PAPS_reduct_dom"/>
</dbReference>
<dbReference type="GO" id="GO:0003824">
    <property type="term" value="F:catalytic activity"/>
    <property type="evidence" value="ECO:0007669"/>
    <property type="project" value="InterPro"/>
</dbReference>
<gene>
    <name evidence="2" type="ORF">P5S46_21685</name>
</gene>
<evidence type="ECO:0000313" key="3">
    <source>
        <dbReference type="Proteomes" id="UP001218423"/>
    </source>
</evidence>
<name>A0AAJ5ZB08_AERCA</name>
<accession>A0AAJ5ZB08</accession>
<dbReference type="Gene3D" id="3.40.50.620">
    <property type="entry name" value="HUPs"/>
    <property type="match status" value="1"/>
</dbReference>
<dbReference type="RefSeq" id="WP_277857252.1">
    <property type="nucleotide sequence ID" value="NZ_CP120943.1"/>
</dbReference>
<organism evidence="2 3">
    <name type="scientific">Aeromonas caviae</name>
    <name type="common">Aeromonas punctata</name>
    <dbReference type="NCBI Taxonomy" id="648"/>
    <lineage>
        <taxon>Bacteria</taxon>
        <taxon>Pseudomonadati</taxon>
        <taxon>Pseudomonadota</taxon>
        <taxon>Gammaproteobacteria</taxon>
        <taxon>Aeromonadales</taxon>
        <taxon>Aeromonadaceae</taxon>
        <taxon>Aeromonas</taxon>
    </lineage>
</organism>
<dbReference type="SUPFAM" id="SSF52402">
    <property type="entry name" value="Adenine nucleotide alpha hydrolases-like"/>
    <property type="match status" value="1"/>
</dbReference>
<dbReference type="AlphaFoldDB" id="A0AAJ5ZB08"/>
<dbReference type="Proteomes" id="UP001218423">
    <property type="component" value="Plasmid pAC1520"/>
</dbReference>
<dbReference type="EMBL" id="CP120943">
    <property type="protein sequence ID" value="WFG00378.1"/>
    <property type="molecule type" value="Genomic_DNA"/>
</dbReference>
<evidence type="ECO:0000313" key="2">
    <source>
        <dbReference type="EMBL" id="WFG00378.1"/>
    </source>
</evidence>